<dbReference type="InterPro" id="IPR013211">
    <property type="entry name" value="LVIVD"/>
</dbReference>
<comment type="caution">
    <text evidence="1">The sequence shown here is derived from an EMBL/GenBank/DDBJ whole genome shotgun (WGS) entry which is preliminary data.</text>
</comment>
<reference evidence="1" key="1">
    <citation type="submission" date="2021-01" db="EMBL/GenBank/DDBJ databases">
        <title>Whole genome shotgun sequence of Planosporangium flavigriseum NBRC 105377.</title>
        <authorList>
            <person name="Komaki H."/>
            <person name="Tamura T."/>
        </authorList>
    </citation>
    <scope>NUCLEOTIDE SEQUENCE</scope>
    <source>
        <strain evidence="1">NBRC 105377</strain>
    </source>
</reference>
<evidence type="ECO:0000313" key="1">
    <source>
        <dbReference type="EMBL" id="GIG76439.1"/>
    </source>
</evidence>
<organism evidence="1 2">
    <name type="scientific">Planosporangium flavigriseum</name>
    <dbReference type="NCBI Taxonomy" id="373681"/>
    <lineage>
        <taxon>Bacteria</taxon>
        <taxon>Bacillati</taxon>
        <taxon>Actinomycetota</taxon>
        <taxon>Actinomycetes</taxon>
        <taxon>Micromonosporales</taxon>
        <taxon>Micromonosporaceae</taxon>
        <taxon>Planosporangium</taxon>
    </lineage>
</organism>
<sequence length="406" mass="45376">MNVQKQRNIEVLSHTDQGGRADGLQIMVTDGYAYVAHMFSGGFSVLDVRDPRNPKTVRHVPAPPNTWSIHLQQHEDLLLVINAVDLFKLYTDESEYYGGNIGDSYHRIPKNYAAGLRVYDISKRDEPREIGFMPVEGLGLHRIWYVGGRYAYVSAHVDGYIDYIFMVIDMSDPTKPVEVGRWALPGMNAAAGETPSWGADQRYALHHGLEANGIVYSAWRDGGLVLLDVKDPTKPEMLSHLNWNPPFGGGTHSCLPLPNRGLVVVADEAVADECADGVKYTWVVDVRDPRHPVTISTFPTPDEDDYATLGGHFGPHNLHENRPGSFQSDTLIFATYQNAGVRVFDISNQFRPEEVAYFVPGPPEKMFDTRPNRPKVAHSADVFVDPNGVMYLSDWNCGLYILEYKG</sequence>
<accession>A0A8J3LRR6</accession>
<proteinExistence type="predicted"/>
<dbReference type="SUPFAM" id="SSF51004">
    <property type="entry name" value="C-terminal (heme d1) domain of cytochrome cd1-nitrite reductase"/>
    <property type="match status" value="1"/>
</dbReference>
<dbReference type="RefSeq" id="WP_168080047.1">
    <property type="nucleotide sequence ID" value="NZ_BAAAQJ010000033.1"/>
</dbReference>
<dbReference type="InterPro" id="IPR011048">
    <property type="entry name" value="Haem_d1_sf"/>
</dbReference>
<dbReference type="Pfam" id="PF08309">
    <property type="entry name" value="LVIVD"/>
    <property type="match status" value="3"/>
</dbReference>
<dbReference type="Proteomes" id="UP000653674">
    <property type="component" value="Unassembled WGS sequence"/>
</dbReference>
<name>A0A8J3LRR6_9ACTN</name>
<protein>
    <recommendedName>
        <fullName evidence="3">LVIVD repeat-containing protein</fullName>
    </recommendedName>
</protein>
<keyword evidence="2" id="KW-1185">Reference proteome</keyword>
<evidence type="ECO:0000313" key="2">
    <source>
        <dbReference type="Proteomes" id="UP000653674"/>
    </source>
</evidence>
<evidence type="ECO:0008006" key="3">
    <source>
        <dbReference type="Google" id="ProtNLM"/>
    </source>
</evidence>
<gene>
    <name evidence="1" type="ORF">Pfl04_48430</name>
</gene>
<dbReference type="AlphaFoldDB" id="A0A8J3LRR6"/>
<dbReference type="EMBL" id="BONU01000055">
    <property type="protein sequence ID" value="GIG76439.1"/>
    <property type="molecule type" value="Genomic_DNA"/>
</dbReference>